<dbReference type="Ensembl" id="ENSPLAT00000016799.1">
    <property type="protein sequence ID" value="ENSPLAP00000000218.1"/>
    <property type="gene ID" value="ENSPLAG00000000008.1"/>
</dbReference>
<protein>
    <submittedName>
        <fullName evidence="1">Uncharacterized protein</fullName>
    </submittedName>
</protein>
<proteinExistence type="predicted"/>
<dbReference type="AlphaFoldDB" id="A0A3B3TI21"/>
<evidence type="ECO:0000313" key="2">
    <source>
        <dbReference type="Proteomes" id="UP000261500"/>
    </source>
</evidence>
<reference evidence="1" key="2">
    <citation type="submission" date="2025-09" db="UniProtKB">
        <authorList>
            <consortium name="Ensembl"/>
        </authorList>
    </citation>
    <scope>IDENTIFICATION</scope>
</reference>
<organism evidence="1 2">
    <name type="scientific">Poecilia latipinna</name>
    <name type="common">sailfin molly</name>
    <dbReference type="NCBI Taxonomy" id="48699"/>
    <lineage>
        <taxon>Eukaryota</taxon>
        <taxon>Metazoa</taxon>
        <taxon>Chordata</taxon>
        <taxon>Craniata</taxon>
        <taxon>Vertebrata</taxon>
        <taxon>Euteleostomi</taxon>
        <taxon>Actinopterygii</taxon>
        <taxon>Neopterygii</taxon>
        <taxon>Teleostei</taxon>
        <taxon>Neoteleostei</taxon>
        <taxon>Acanthomorphata</taxon>
        <taxon>Ovalentaria</taxon>
        <taxon>Atherinomorphae</taxon>
        <taxon>Cyprinodontiformes</taxon>
        <taxon>Poeciliidae</taxon>
        <taxon>Poeciliinae</taxon>
        <taxon>Poecilia</taxon>
    </lineage>
</organism>
<reference evidence="1" key="1">
    <citation type="submission" date="2025-08" db="UniProtKB">
        <authorList>
            <consortium name="Ensembl"/>
        </authorList>
    </citation>
    <scope>IDENTIFICATION</scope>
</reference>
<sequence length="100" mass="11211">MNAEWSPGNLLCFVRLSFKDLANLEISAKVRIYIETAVTGMTACWSTAALCSNERKMKHAQSCVWQKPDTYRVIHVGVSIMLWGCLEKVNGKIEGAKCRC</sequence>
<dbReference type="Proteomes" id="UP000261500">
    <property type="component" value="Unplaced"/>
</dbReference>
<accession>A0A3B3TI21</accession>
<keyword evidence="2" id="KW-1185">Reference proteome</keyword>
<name>A0A3B3TI21_9TELE</name>
<evidence type="ECO:0000313" key="1">
    <source>
        <dbReference type="Ensembl" id="ENSPLAP00000000218.1"/>
    </source>
</evidence>